<name>K5X6B8_PHACS</name>
<keyword evidence="1" id="KW-0732">Signal</keyword>
<reference evidence="2 3" key="1">
    <citation type="journal article" date="2012" name="BMC Genomics">
        <title>Comparative genomics of the white-rot fungi, Phanerochaete carnosa and P. chrysosporium, to elucidate the genetic basis of the distinct wood types they colonize.</title>
        <authorList>
            <person name="Suzuki H."/>
            <person name="MacDonald J."/>
            <person name="Syed K."/>
            <person name="Salamov A."/>
            <person name="Hori C."/>
            <person name="Aerts A."/>
            <person name="Henrissat B."/>
            <person name="Wiebenga A."/>
            <person name="vanKuyk P.A."/>
            <person name="Barry K."/>
            <person name="Lindquist E."/>
            <person name="LaButti K."/>
            <person name="Lapidus A."/>
            <person name="Lucas S."/>
            <person name="Coutinho P."/>
            <person name="Gong Y."/>
            <person name="Samejima M."/>
            <person name="Mahadevan R."/>
            <person name="Abou-Zaid M."/>
            <person name="de Vries R.P."/>
            <person name="Igarashi K."/>
            <person name="Yadav J.S."/>
            <person name="Grigoriev I.V."/>
            <person name="Master E.R."/>
        </authorList>
    </citation>
    <scope>NUCLEOTIDE SEQUENCE [LARGE SCALE GENOMIC DNA]</scope>
    <source>
        <strain evidence="2 3">HHB-10118-sp</strain>
    </source>
</reference>
<dbReference type="RefSeq" id="XP_007393702.1">
    <property type="nucleotide sequence ID" value="XM_007393640.1"/>
</dbReference>
<feature type="chain" id="PRO_5003886126" description="Hydrophobin" evidence="1">
    <location>
        <begin position="20"/>
        <end position="52"/>
    </location>
</feature>
<protein>
    <recommendedName>
        <fullName evidence="4">Hydrophobin</fullName>
    </recommendedName>
</protein>
<organism evidence="2 3">
    <name type="scientific">Phanerochaete carnosa (strain HHB-10118-sp)</name>
    <name type="common">White-rot fungus</name>
    <name type="synonym">Peniophora carnosa</name>
    <dbReference type="NCBI Taxonomy" id="650164"/>
    <lineage>
        <taxon>Eukaryota</taxon>
        <taxon>Fungi</taxon>
        <taxon>Dikarya</taxon>
        <taxon>Basidiomycota</taxon>
        <taxon>Agaricomycotina</taxon>
        <taxon>Agaricomycetes</taxon>
        <taxon>Polyporales</taxon>
        <taxon>Phanerochaetaceae</taxon>
        <taxon>Phanerochaete</taxon>
    </lineage>
</organism>
<gene>
    <name evidence="2" type="ORF">PHACADRAFT_252667</name>
</gene>
<evidence type="ECO:0008006" key="4">
    <source>
        <dbReference type="Google" id="ProtNLM"/>
    </source>
</evidence>
<dbReference type="Proteomes" id="UP000008370">
    <property type="component" value="Unassembled WGS sequence"/>
</dbReference>
<dbReference type="EMBL" id="JH930470">
    <property type="protein sequence ID" value="EKM58387.1"/>
    <property type="molecule type" value="Genomic_DNA"/>
</dbReference>
<dbReference type="GeneID" id="18915552"/>
<dbReference type="HOGENOM" id="CLU_3087974_0_0_1"/>
<evidence type="ECO:0000313" key="2">
    <source>
        <dbReference type="EMBL" id="EKM58387.1"/>
    </source>
</evidence>
<accession>K5X6B8</accession>
<feature type="signal peptide" evidence="1">
    <location>
        <begin position="1"/>
        <end position="19"/>
    </location>
</feature>
<keyword evidence="3" id="KW-1185">Reference proteome</keyword>
<dbReference type="KEGG" id="pco:PHACADRAFT_252667"/>
<evidence type="ECO:0000256" key="1">
    <source>
        <dbReference type="SAM" id="SignalP"/>
    </source>
</evidence>
<evidence type="ECO:0000313" key="3">
    <source>
        <dbReference type="Proteomes" id="UP000008370"/>
    </source>
</evidence>
<sequence>MFSKLAISSILAFAFLAAATPNPISSRQDSTCSTGPVQCCESTTTVCLAQGS</sequence>
<dbReference type="AlphaFoldDB" id="K5X6B8"/>
<proteinExistence type="predicted"/>
<dbReference type="InParanoid" id="K5X6B8"/>